<dbReference type="EMBL" id="AP029170">
    <property type="protein sequence ID" value="BFD45902.1"/>
    <property type="molecule type" value="Genomic_DNA"/>
</dbReference>
<reference evidence="3" key="1">
    <citation type="submission" date="2024-01" db="EMBL/GenBank/DDBJ databases">
        <title>Sequencing the genomes of a sandfly, Sergentomyia squamirostris, and its two endosymbionts.</title>
        <authorList>
            <person name="Itokawa K."/>
            <person name="Sanjoba C."/>
        </authorList>
    </citation>
    <scope>NUCLEOTIDE SEQUENCE</scope>
    <source>
        <strain evidence="3">RiSSQ</strain>
    </source>
</reference>
<keyword evidence="2" id="KW-0408">Iron</keyword>
<dbReference type="PIRSF" id="PIRSF004749">
    <property type="entry name" value="Pep_def"/>
    <property type="match status" value="1"/>
</dbReference>
<feature type="active site" evidence="2">
    <location>
        <position position="142"/>
    </location>
</feature>
<name>A0AAT9G7Z1_9RICK</name>
<dbReference type="CDD" id="cd00487">
    <property type="entry name" value="Pep_deformylase"/>
    <property type="match status" value="1"/>
</dbReference>
<dbReference type="SUPFAM" id="SSF56420">
    <property type="entry name" value="Peptide deformylase"/>
    <property type="match status" value="1"/>
</dbReference>
<dbReference type="NCBIfam" id="NF001159">
    <property type="entry name" value="PRK00150.1-3"/>
    <property type="match status" value="1"/>
</dbReference>
<feature type="binding site" evidence="2">
    <location>
        <position position="99"/>
    </location>
    <ligand>
        <name>Fe cation</name>
        <dbReference type="ChEBI" id="CHEBI:24875"/>
    </ligand>
</feature>
<comment type="cofactor">
    <cofactor evidence="2">
        <name>Fe(2+)</name>
        <dbReference type="ChEBI" id="CHEBI:29033"/>
    </cofactor>
    <text evidence="2">Binds 1 Fe(2+) ion.</text>
</comment>
<comment type="function">
    <text evidence="2">Removes the formyl group from the N-terminal Met of newly synthesized proteins. Requires at least a dipeptide for an efficient rate of reaction. N-terminal L-methionine is a prerequisite for activity but the enzyme has broad specificity at other positions.</text>
</comment>
<organism evidence="3">
    <name type="scientific">Candidatus Tisiphia endosymbiont of Sergentomyia squamirostris</name>
    <dbReference type="NCBI Taxonomy" id="3113639"/>
    <lineage>
        <taxon>Bacteria</taxon>
        <taxon>Pseudomonadati</taxon>
        <taxon>Pseudomonadota</taxon>
        <taxon>Alphaproteobacteria</taxon>
        <taxon>Rickettsiales</taxon>
        <taxon>Rickettsiaceae</taxon>
        <taxon>Rickettsieae</taxon>
        <taxon>Candidatus Tisiphia</taxon>
    </lineage>
</organism>
<evidence type="ECO:0000313" key="3">
    <source>
        <dbReference type="EMBL" id="BFD45902.1"/>
    </source>
</evidence>
<dbReference type="PANTHER" id="PTHR10458:SF22">
    <property type="entry name" value="PEPTIDE DEFORMYLASE"/>
    <property type="match status" value="1"/>
</dbReference>
<dbReference type="InterPro" id="IPR023635">
    <property type="entry name" value="Peptide_deformylase"/>
</dbReference>
<keyword evidence="2" id="KW-0479">Metal-binding</keyword>
<dbReference type="InterPro" id="IPR036821">
    <property type="entry name" value="Peptide_deformylase_sf"/>
</dbReference>
<dbReference type="GO" id="GO:0046872">
    <property type="term" value="F:metal ion binding"/>
    <property type="evidence" value="ECO:0007669"/>
    <property type="project" value="UniProtKB-KW"/>
</dbReference>
<dbReference type="NCBIfam" id="TIGR00079">
    <property type="entry name" value="pept_deformyl"/>
    <property type="match status" value="1"/>
</dbReference>
<keyword evidence="2" id="KW-0648">Protein biosynthesis</keyword>
<dbReference type="PRINTS" id="PR01576">
    <property type="entry name" value="PDEFORMYLASE"/>
</dbReference>
<dbReference type="GO" id="GO:0006412">
    <property type="term" value="P:translation"/>
    <property type="evidence" value="ECO:0007669"/>
    <property type="project" value="UniProtKB-UniRule"/>
</dbReference>
<evidence type="ECO:0000256" key="1">
    <source>
        <dbReference type="ARBA" id="ARBA00010759"/>
    </source>
</evidence>
<dbReference type="PANTHER" id="PTHR10458">
    <property type="entry name" value="PEPTIDE DEFORMYLASE"/>
    <property type="match status" value="1"/>
</dbReference>
<sequence>MSLLPIVTAPDSRLKQKSLPVSIIDDSIRKLMDDMVETMYHDHGVGLAAIQIGIAKRILVVDLQNNDDTERPAGFYPLFIADPKIIDKSKELVVAIEGCLSLPEQRVEVARSESITIRFLDYHNSQQELKADGWLARVIQHEMDHLDGRLLIDYLSDIKKDIALRKLKKLKNNILCK</sequence>
<protein>
    <recommendedName>
        <fullName evidence="2">Peptide deformylase</fullName>
        <shortName evidence="2">PDF</shortName>
        <ecNumber evidence="2">3.5.1.88</ecNumber>
    </recommendedName>
    <alternativeName>
        <fullName evidence="2">Polypeptide deformylase</fullName>
    </alternativeName>
</protein>
<dbReference type="Gene3D" id="3.90.45.10">
    <property type="entry name" value="Peptide deformylase"/>
    <property type="match status" value="1"/>
</dbReference>
<comment type="similarity">
    <text evidence="1 2">Belongs to the polypeptide deformylase family.</text>
</comment>
<dbReference type="Pfam" id="PF01327">
    <property type="entry name" value="Pep_deformylase"/>
    <property type="match status" value="1"/>
</dbReference>
<feature type="binding site" evidence="2">
    <location>
        <position position="145"/>
    </location>
    <ligand>
        <name>Fe cation</name>
        <dbReference type="ChEBI" id="CHEBI:24875"/>
    </ligand>
</feature>
<dbReference type="AlphaFoldDB" id="A0AAT9G7Z1"/>
<evidence type="ECO:0000256" key="2">
    <source>
        <dbReference type="HAMAP-Rule" id="MF_00163"/>
    </source>
</evidence>
<feature type="binding site" evidence="2">
    <location>
        <position position="141"/>
    </location>
    <ligand>
        <name>Fe cation</name>
        <dbReference type="ChEBI" id="CHEBI:24875"/>
    </ligand>
</feature>
<dbReference type="GO" id="GO:0042586">
    <property type="term" value="F:peptide deformylase activity"/>
    <property type="evidence" value="ECO:0007669"/>
    <property type="project" value="UniProtKB-UniRule"/>
</dbReference>
<comment type="catalytic activity">
    <reaction evidence="2">
        <text>N-terminal N-formyl-L-methionyl-[peptide] + H2O = N-terminal L-methionyl-[peptide] + formate</text>
        <dbReference type="Rhea" id="RHEA:24420"/>
        <dbReference type="Rhea" id="RHEA-COMP:10639"/>
        <dbReference type="Rhea" id="RHEA-COMP:10640"/>
        <dbReference type="ChEBI" id="CHEBI:15377"/>
        <dbReference type="ChEBI" id="CHEBI:15740"/>
        <dbReference type="ChEBI" id="CHEBI:49298"/>
        <dbReference type="ChEBI" id="CHEBI:64731"/>
        <dbReference type="EC" id="3.5.1.88"/>
    </reaction>
</comment>
<dbReference type="HAMAP" id="MF_00163">
    <property type="entry name" value="Pep_deformylase"/>
    <property type="match status" value="1"/>
</dbReference>
<keyword evidence="2" id="KW-0378">Hydrolase</keyword>
<dbReference type="EC" id="3.5.1.88" evidence="2"/>
<proteinExistence type="inferred from homology"/>
<accession>A0AAT9G7Z1</accession>
<gene>
    <name evidence="2 3" type="primary">def</name>
    <name evidence="3" type="ORF">DMENIID0002_05480</name>
</gene>